<accession>A0A385EG08</accession>
<protein>
    <submittedName>
        <fullName evidence="2">Uncharacterized protein</fullName>
    </submittedName>
</protein>
<reference evidence="2" key="1">
    <citation type="submission" date="2018-07" db="EMBL/GenBank/DDBJ databases">
        <authorList>
            <person name="Wilson K.M."/>
            <person name="Ely B."/>
        </authorList>
    </citation>
    <scope>NUCLEOTIDE SEQUENCE</scope>
</reference>
<keyword evidence="3" id="KW-1185">Reference proteome</keyword>
<sequence>MTIALIKALASAAEHALAEALAGKKIYPENEQMLAALMEEVGEVAEALLEAHRDPDSTTKQAKVYAEAMQVAALALRIALEGSGEFSYEFRQEYADAFKTVEPPAPKKAAKSSPKKTTDDLAKEVEQQKAIDRLIDEFREINKRPVPPYEYPMWVGVGSAGRAMWSGGGTGYRGEGVGVAGGCSTYVGGHGGGGGYSFNGLAAGGPPITASYPPINAPEGVDITIAAKLPAKRLSTVKDDDANSTTGMYH</sequence>
<dbReference type="Gene3D" id="1.10.287.1080">
    <property type="entry name" value="MazG-like"/>
    <property type="match status" value="1"/>
</dbReference>
<evidence type="ECO:0000313" key="3">
    <source>
        <dbReference type="Proteomes" id="UP000259683"/>
    </source>
</evidence>
<evidence type="ECO:0000313" key="2">
    <source>
        <dbReference type="EMBL" id="AXQ69669.1"/>
    </source>
</evidence>
<feature type="region of interest" description="Disordered" evidence="1">
    <location>
        <begin position="101"/>
        <end position="121"/>
    </location>
</feature>
<evidence type="ECO:0000256" key="1">
    <source>
        <dbReference type="SAM" id="MobiDB-lite"/>
    </source>
</evidence>
<gene>
    <name evidence="2" type="ORF">CcrSC_gp087</name>
</gene>
<organism evidence="2 3">
    <name type="scientific">Caulobacter phage CcrSC</name>
    <dbReference type="NCBI Taxonomy" id="2283272"/>
    <lineage>
        <taxon>Viruses</taxon>
        <taxon>Duplodnaviria</taxon>
        <taxon>Heunggongvirae</taxon>
        <taxon>Uroviricota</taxon>
        <taxon>Caudoviricetes</taxon>
        <taxon>Jeanschmidtviridae</taxon>
        <taxon>Bertelyvirus</taxon>
        <taxon>Bertelyvirus SC</taxon>
    </lineage>
</organism>
<dbReference type="EMBL" id="MH588547">
    <property type="protein sequence ID" value="AXQ69669.1"/>
    <property type="molecule type" value="Genomic_DNA"/>
</dbReference>
<name>A0A385EG08_9CAUD</name>
<dbReference type="Proteomes" id="UP000259683">
    <property type="component" value="Segment"/>
</dbReference>
<proteinExistence type="predicted"/>
<reference evidence="2" key="2">
    <citation type="submission" date="2021-07" db="EMBL/GenBank/DDBJ databases">
        <title>Giant CbK-like Caulobacter bacteriophages have genetically divergent genomes.</title>
        <authorList>
            <person name="Wilson K."/>
            <person name="Ely B."/>
        </authorList>
    </citation>
    <scope>NUCLEOTIDE SEQUENCE</scope>
</reference>